<dbReference type="SUPFAM" id="SSF109755">
    <property type="entry name" value="PhoU-like"/>
    <property type="match status" value="1"/>
</dbReference>
<evidence type="ECO:0000256" key="4">
    <source>
        <dbReference type="ARBA" id="ARBA00022989"/>
    </source>
</evidence>
<dbReference type="NCBIfam" id="TIGR00704">
    <property type="entry name" value="NaPi_cotrn_rel"/>
    <property type="match status" value="1"/>
</dbReference>
<dbReference type="InterPro" id="IPR003841">
    <property type="entry name" value="Na/Pi_transpt"/>
</dbReference>
<keyword evidence="3 6" id="KW-0812">Transmembrane</keyword>
<evidence type="ECO:0000313" key="9">
    <source>
        <dbReference type="Proteomes" id="UP001519306"/>
    </source>
</evidence>
<evidence type="ECO:0000256" key="5">
    <source>
        <dbReference type="ARBA" id="ARBA00023136"/>
    </source>
</evidence>
<dbReference type="InterPro" id="IPR004633">
    <property type="entry name" value="NaPi_cotrn-rel/YqeW-like"/>
</dbReference>
<accession>A0ABS4KDI4</accession>
<reference evidence="8 9" key="1">
    <citation type="submission" date="2021-03" db="EMBL/GenBank/DDBJ databases">
        <title>Genomic Encyclopedia of Type Strains, Phase IV (KMG-IV): sequencing the most valuable type-strain genomes for metagenomic binning, comparative biology and taxonomic classification.</title>
        <authorList>
            <person name="Goeker M."/>
        </authorList>
    </citation>
    <scope>NUCLEOTIDE SEQUENCE [LARGE SCALE GENOMIC DNA]</scope>
    <source>
        <strain evidence="8 9">DSM 27563</strain>
    </source>
</reference>
<name>A0ABS4KDI4_9FIRM</name>
<feature type="transmembrane region" description="Helical" evidence="6">
    <location>
        <begin position="244"/>
        <end position="267"/>
    </location>
</feature>
<gene>
    <name evidence="8" type="ORF">J2Z71_000970</name>
</gene>
<dbReference type="PANTHER" id="PTHR10010">
    <property type="entry name" value="SOLUTE CARRIER FAMILY 34 SODIUM PHOSPHATE , MEMBER 2-RELATED"/>
    <property type="match status" value="1"/>
</dbReference>
<evidence type="ECO:0000256" key="6">
    <source>
        <dbReference type="SAM" id="Phobius"/>
    </source>
</evidence>
<keyword evidence="2" id="KW-1003">Cell membrane</keyword>
<evidence type="ECO:0000256" key="2">
    <source>
        <dbReference type="ARBA" id="ARBA00022475"/>
    </source>
</evidence>
<protein>
    <submittedName>
        <fullName evidence="8">Phosphate:Na+ symporter</fullName>
    </submittedName>
</protein>
<sequence>MSITYIFGLLGGLALFLYGMDLMSSGLDLVAGNRMRSFVEKVTSNPIKGVFVGVIVTAIIQSSSATTVMLVGFVNAGLMSIYQATSVIMGANIGTTITGQLVALNITKIAPIIAFIGFAMNKGLKNERLKYIGQVIIGLGFLFMGMEFMSSSMAPLRKDPAFIQLMTKFSNPFLGILAGTVITGAIQSSAAALGILQAIANEGLIGLHSSMYIICGFNIGTCITSVLSAIGASKNAQRTAAVHVLFNFIGTVIFVLVSFFVPLDVFVANFSRNLPAAQIANMHTFFNFMTTIILFPFAKQLSNLATKVIKGKDKEAEELSLRYINPKTANDTLLVLTNVKAETLRMFDIARQNFKYSLEIFYNFDEEKYDIIFHNEEIINYLNTEITKYIIDALGHQMDDELAASLTGYMRAVRDIERVGDHTKSIAESAKANVTDNLVYTENSLKELNAVETSIMTMFNTMYEDISRIERNNRLRFFNKKVQNYVITYRNYHLERMKSGECDPVSGLAFEKVLSSLERISSYVSNAGKLLD</sequence>
<keyword evidence="5 6" id="KW-0472">Membrane</keyword>
<dbReference type="Proteomes" id="UP001519306">
    <property type="component" value="Unassembled WGS sequence"/>
</dbReference>
<evidence type="ECO:0000256" key="1">
    <source>
        <dbReference type="ARBA" id="ARBA00004651"/>
    </source>
</evidence>
<feature type="transmembrane region" description="Helical" evidence="6">
    <location>
        <begin position="211"/>
        <end position="232"/>
    </location>
</feature>
<feature type="transmembrane region" description="Helical" evidence="6">
    <location>
        <begin position="50"/>
        <end position="76"/>
    </location>
</feature>
<dbReference type="InterPro" id="IPR038078">
    <property type="entry name" value="PhoU-like_sf"/>
</dbReference>
<feature type="transmembrane region" description="Helical" evidence="6">
    <location>
        <begin position="131"/>
        <end position="152"/>
    </location>
</feature>
<proteinExistence type="predicted"/>
<dbReference type="Pfam" id="PF02690">
    <property type="entry name" value="Na_Pi_cotrans"/>
    <property type="match status" value="2"/>
</dbReference>
<feature type="transmembrane region" description="Helical" evidence="6">
    <location>
        <begin position="97"/>
        <end position="119"/>
    </location>
</feature>
<dbReference type="RefSeq" id="WP_210060730.1">
    <property type="nucleotide sequence ID" value="NZ_JAGGLJ010000007.1"/>
</dbReference>
<evidence type="ECO:0000256" key="3">
    <source>
        <dbReference type="ARBA" id="ARBA00022692"/>
    </source>
</evidence>
<dbReference type="InterPro" id="IPR026022">
    <property type="entry name" value="PhoU_dom"/>
</dbReference>
<organism evidence="8 9">
    <name type="scientific">Peptoniphilus stercorisuis</name>
    <dbReference type="NCBI Taxonomy" id="1436965"/>
    <lineage>
        <taxon>Bacteria</taxon>
        <taxon>Bacillati</taxon>
        <taxon>Bacillota</taxon>
        <taxon>Tissierellia</taxon>
        <taxon>Tissierellales</taxon>
        <taxon>Peptoniphilaceae</taxon>
        <taxon>Peptoniphilus</taxon>
    </lineage>
</organism>
<keyword evidence="4 6" id="KW-1133">Transmembrane helix</keyword>
<dbReference type="Pfam" id="PF01895">
    <property type="entry name" value="PhoU"/>
    <property type="match status" value="1"/>
</dbReference>
<keyword evidence="9" id="KW-1185">Reference proteome</keyword>
<feature type="transmembrane region" description="Helical" evidence="6">
    <location>
        <begin position="279"/>
        <end position="298"/>
    </location>
</feature>
<dbReference type="NCBIfam" id="NF037997">
    <property type="entry name" value="Na_Pi_symport"/>
    <property type="match status" value="1"/>
</dbReference>
<feature type="domain" description="PhoU" evidence="7">
    <location>
        <begin position="344"/>
        <end position="429"/>
    </location>
</feature>
<comment type="subcellular location">
    <subcellularLocation>
        <location evidence="1">Cell membrane</location>
        <topology evidence="1">Multi-pass membrane protein</topology>
    </subcellularLocation>
</comment>
<evidence type="ECO:0000259" key="7">
    <source>
        <dbReference type="Pfam" id="PF01895"/>
    </source>
</evidence>
<evidence type="ECO:0000313" key="8">
    <source>
        <dbReference type="EMBL" id="MBP2025440.1"/>
    </source>
</evidence>
<dbReference type="PANTHER" id="PTHR10010:SF46">
    <property type="entry name" value="SODIUM-DEPENDENT PHOSPHATE TRANSPORT PROTEIN 2B"/>
    <property type="match status" value="1"/>
</dbReference>
<comment type="caution">
    <text evidence="8">The sequence shown here is derived from an EMBL/GenBank/DDBJ whole genome shotgun (WGS) entry which is preliminary data.</text>
</comment>
<dbReference type="EMBL" id="JAGGLJ010000007">
    <property type="protein sequence ID" value="MBP2025440.1"/>
    <property type="molecule type" value="Genomic_DNA"/>
</dbReference>
<feature type="transmembrane region" description="Helical" evidence="6">
    <location>
        <begin position="173"/>
        <end position="199"/>
    </location>
</feature>
<dbReference type="Gene3D" id="1.20.58.220">
    <property type="entry name" value="Phosphate transport system protein phou homolog 2, domain 2"/>
    <property type="match status" value="1"/>
</dbReference>